<evidence type="ECO:0000259" key="4">
    <source>
        <dbReference type="SMART" id="SM00477"/>
    </source>
</evidence>
<accession>A0A2N0A3D3</accession>
<dbReference type="InterPro" id="IPR001604">
    <property type="entry name" value="Endo_G_ENPP1-like_dom"/>
</dbReference>
<evidence type="ECO:0000313" key="6">
    <source>
        <dbReference type="EMBL" id="PJZ78795.1"/>
    </source>
</evidence>
<dbReference type="Gene3D" id="3.40.570.10">
    <property type="entry name" value="Extracellular Endonuclease, subunit A"/>
    <property type="match status" value="1"/>
</dbReference>
<evidence type="ECO:0000256" key="2">
    <source>
        <dbReference type="PIRSR" id="PIRSR640255-2"/>
    </source>
</evidence>
<dbReference type="InterPro" id="IPR044929">
    <property type="entry name" value="DNA/RNA_non-sp_Endonuclease_sf"/>
</dbReference>
<feature type="domain" description="ENPP1-3/EXOG-like endonuclease/phosphodiesterase" evidence="4">
    <location>
        <begin position="84"/>
        <end position="283"/>
    </location>
</feature>
<feature type="transmembrane region" description="Helical" evidence="3">
    <location>
        <begin position="20"/>
        <end position="38"/>
    </location>
</feature>
<evidence type="ECO:0000313" key="7">
    <source>
        <dbReference type="Proteomes" id="UP000231843"/>
    </source>
</evidence>
<protein>
    <recommendedName>
        <fullName evidence="8">Endonuclease</fullName>
    </recommendedName>
</protein>
<dbReference type="GO" id="GO:0046872">
    <property type="term" value="F:metal ion binding"/>
    <property type="evidence" value="ECO:0007669"/>
    <property type="project" value="UniProtKB-KW"/>
</dbReference>
<dbReference type="GO" id="GO:0004521">
    <property type="term" value="F:RNA endonuclease activity"/>
    <property type="evidence" value="ECO:0007669"/>
    <property type="project" value="TreeGrafter"/>
</dbReference>
<dbReference type="GO" id="GO:0000014">
    <property type="term" value="F:single-stranded DNA endodeoxyribonuclease activity"/>
    <property type="evidence" value="ECO:0007669"/>
    <property type="project" value="TreeGrafter"/>
</dbReference>
<evidence type="ECO:0000259" key="5">
    <source>
        <dbReference type="SMART" id="SM00892"/>
    </source>
</evidence>
<keyword evidence="3" id="KW-0472">Membrane</keyword>
<dbReference type="InterPro" id="IPR044925">
    <property type="entry name" value="His-Me_finger_sf"/>
</dbReference>
<dbReference type="InterPro" id="IPR040255">
    <property type="entry name" value="Non-specific_endonuclease"/>
</dbReference>
<dbReference type="SMART" id="SM00892">
    <property type="entry name" value="Endonuclease_NS"/>
    <property type="match status" value="1"/>
</dbReference>
<dbReference type="PANTHER" id="PTHR13966">
    <property type="entry name" value="ENDONUCLEASE RELATED"/>
    <property type="match status" value="1"/>
</dbReference>
<evidence type="ECO:0000256" key="3">
    <source>
        <dbReference type="SAM" id="Phobius"/>
    </source>
</evidence>
<keyword evidence="3" id="KW-0812">Transmembrane</keyword>
<keyword evidence="2" id="KW-0479">Metal-binding</keyword>
<dbReference type="SUPFAM" id="SSF54060">
    <property type="entry name" value="His-Me finger endonucleases"/>
    <property type="match status" value="1"/>
</dbReference>
<keyword evidence="3" id="KW-1133">Transmembrane helix</keyword>
<feature type="binding site" evidence="2">
    <location>
        <position position="177"/>
    </location>
    <ligand>
        <name>Mg(2+)</name>
        <dbReference type="ChEBI" id="CHEBI:18420"/>
        <note>catalytic</note>
    </ligand>
</feature>
<proteinExistence type="predicted"/>
<dbReference type="Pfam" id="PF01223">
    <property type="entry name" value="Endonuclease_NS"/>
    <property type="match status" value="1"/>
</dbReference>
<dbReference type="EMBL" id="NPEA01000001">
    <property type="protein sequence ID" value="PJZ78795.1"/>
    <property type="molecule type" value="Genomic_DNA"/>
</dbReference>
<name>A0A2N0A3D3_9LEPT</name>
<keyword evidence="7" id="KW-1185">Reference proteome</keyword>
<dbReference type="CDD" id="cd00091">
    <property type="entry name" value="NUC"/>
    <property type="match status" value="1"/>
</dbReference>
<evidence type="ECO:0008006" key="8">
    <source>
        <dbReference type="Google" id="ProtNLM"/>
    </source>
</evidence>
<evidence type="ECO:0000256" key="1">
    <source>
        <dbReference type="PIRSR" id="PIRSR640255-1"/>
    </source>
</evidence>
<comment type="caution">
    <text evidence="6">The sequence shown here is derived from an EMBL/GenBank/DDBJ whole genome shotgun (WGS) entry which is preliminary data.</text>
</comment>
<dbReference type="InterPro" id="IPR020821">
    <property type="entry name" value="ENPP1-3/EXOG-like_nuc-like"/>
</dbReference>
<dbReference type="SMART" id="SM00477">
    <property type="entry name" value="NUC"/>
    <property type="match status" value="1"/>
</dbReference>
<dbReference type="Proteomes" id="UP000231843">
    <property type="component" value="Unassembled WGS sequence"/>
</dbReference>
<sequence>MNFQRDHFVNNTCMVFRDRMLAYLILMVSLILFFNCIFDRTAIPELFRSESINSKIKNDGTNCPFGNPLATDPKRYGKIHIIHREGYTLGHSSKYRMAIWVCEEILSEELLGKATRRNHFKPEPLLSKGERAELSDYKNSGYDRGHLAAADNYRSDQRLNDESFYLSNVVPQDHSFNAGIWKKLEEQIRSWVKRYNRVIVITVPVYIDDKNQFPRFIEKNNDLTVPNHFFKILVRDENGSTLLLAFLAKHKKATNISLESFLTTVDLAEEHTQLNFLPNIPDVDESLEATVGVYWP</sequence>
<gene>
    <name evidence="6" type="ORF">CH365_00755</name>
</gene>
<organism evidence="6 7">
    <name type="scientific">Leptospira neocaledonica</name>
    <dbReference type="NCBI Taxonomy" id="2023192"/>
    <lineage>
        <taxon>Bacteria</taxon>
        <taxon>Pseudomonadati</taxon>
        <taxon>Spirochaetota</taxon>
        <taxon>Spirochaetia</taxon>
        <taxon>Leptospirales</taxon>
        <taxon>Leptospiraceae</taxon>
        <taxon>Leptospira</taxon>
    </lineage>
</organism>
<dbReference type="AlphaFoldDB" id="A0A2N0A3D3"/>
<feature type="active site" description="Proton acceptor" evidence="1">
    <location>
        <position position="146"/>
    </location>
</feature>
<reference evidence="6 7" key="1">
    <citation type="submission" date="2017-07" db="EMBL/GenBank/DDBJ databases">
        <title>Leptospira spp. isolated from tropical soils.</title>
        <authorList>
            <person name="Thibeaux R."/>
            <person name="Iraola G."/>
            <person name="Ferres I."/>
            <person name="Bierque E."/>
            <person name="Girault D."/>
            <person name="Soupe-Gilbert M.-E."/>
            <person name="Picardeau M."/>
            <person name="Goarant C."/>
        </authorList>
    </citation>
    <scope>NUCLEOTIDE SEQUENCE [LARGE SCALE GENOMIC DNA]</scope>
    <source>
        <strain evidence="6 7">ES4-C-A1</strain>
    </source>
</reference>
<feature type="domain" description="DNA/RNA non-specific endonuclease/pyrophosphatase/phosphodiesterase" evidence="5">
    <location>
        <begin position="83"/>
        <end position="283"/>
    </location>
</feature>
<dbReference type="GO" id="GO:0003676">
    <property type="term" value="F:nucleic acid binding"/>
    <property type="evidence" value="ECO:0007669"/>
    <property type="project" value="InterPro"/>
</dbReference>
<dbReference type="PANTHER" id="PTHR13966:SF5">
    <property type="entry name" value="ENDONUCLEASE G, MITOCHONDRIAL"/>
    <property type="match status" value="1"/>
</dbReference>